<evidence type="ECO:0000313" key="9">
    <source>
        <dbReference type="Proteomes" id="UP000275267"/>
    </source>
</evidence>
<keyword evidence="5" id="KW-0611">Plant defense</keyword>
<dbReference type="STRING" id="4540.A0A3L6QME2"/>
<dbReference type="PRINTS" id="PR00364">
    <property type="entry name" value="DISEASERSIST"/>
</dbReference>
<comment type="caution">
    <text evidence="8">The sequence shown here is derived from an EMBL/GenBank/DDBJ whole genome shotgun (WGS) entry which is preliminary data.</text>
</comment>
<evidence type="ECO:0000313" key="8">
    <source>
        <dbReference type="EMBL" id="RLM84819.1"/>
    </source>
</evidence>
<reference evidence="9" key="1">
    <citation type="journal article" date="2019" name="Nat. Commun.">
        <title>The genome of broomcorn millet.</title>
        <authorList>
            <person name="Zou C."/>
            <person name="Miki D."/>
            <person name="Li D."/>
            <person name="Tang Q."/>
            <person name="Xiao L."/>
            <person name="Rajput S."/>
            <person name="Deng P."/>
            <person name="Jia W."/>
            <person name="Huang R."/>
            <person name="Zhang M."/>
            <person name="Sun Y."/>
            <person name="Hu J."/>
            <person name="Fu X."/>
            <person name="Schnable P.S."/>
            <person name="Li F."/>
            <person name="Zhang H."/>
            <person name="Feng B."/>
            <person name="Zhu X."/>
            <person name="Liu R."/>
            <person name="Schnable J.C."/>
            <person name="Zhu J.-K."/>
            <person name="Zhang H."/>
        </authorList>
    </citation>
    <scope>NUCLEOTIDE SEQUENCE [LARGE SCALE GENOMIC DNA]</scope>
</reference>
<proteinExistence type="inferred from homology"/>
<evidence type="ECO:0000259" key="7">
    <source>
        <dbReference type="Pfam" id="PF18052"/>
    </source>
</evidence>
<dbReference type="Gene3D" id="3.40.50.300">
    <property type="entry name" value="P-loop containing nucleotide triphosphate hydrolases"/>
    <property type="match status" value="1"/>
</dbReference>
<evidence type="ECO:0000256" key="3">
    <source>
        <dbReference type="ARBA" id="ARBA00022737"/>
    </source>
</evidence>
<keyword evidence="2" id="KW-0433">Leucine-rich repeat</keyword>
<name>A0A3L6QME2_PANMI</name>
<gene>
    <name evidence="8" type="ORF">C2845_PM04G09370</name>
</gene>
<dbReference type="OrthoDB" id="646832at2759"/>
<dbReference type="Pfam" id="PF18052">
    <property type="entry name" value="Rx_N"/>
    <property type="match status" value="1"/>
</dbReference>
<dbReference type="EMBL" id="PQIB02000011">
    <property type="protein sequence ID" value="RLM84819.1"/>
    <property type="molecule type" value="Genomic_DNA"/>
</dbReference>
<dbReference type="InterPro" id="IPR041118">
    <property type="entry name" value="Rx_N"/>
</dbReference>
<keyword evidence="9" id="KW-1185">Reference proteome</keyword>
<keyword evidence="4" id="KW-0547">Nucleotide-binding</keyword>
<evidence type="ECO:0000256" key="5">
    <source>
        <dbReference type="ARBA" id="ARBA00022821"/>
    </source>
</evidence>
<evidence type="ECO:0000259" key="6">
    <source>
        <dbReference type="Pfam" id="PF00931"/>
    </source>
</evidence>
<accession>A0A3L6QME2</accession>
<feature type="domain" description="Disease resistance N-terminal" evidence="7">
    <location>
        <begin position="10"/>
        <end position="92"/>
    </location>
</feature>
<evidence type="ECO:0000256" key="4">
    <source>
        <dbReference type="ARBA" id="ARBA00022741"/>
    </source>
</evidence>
<keyword evidence="3" id="KW-0677">Repeat</keyword>
<dbReference type="Proteomes" id="UP000275267">
    <property type="component" value="Unassembled WGS sequence"/>
</dbReference>
<dbReference type="SUPFAM" id="SSF52540">
    <property type="entry name" value="P-loop containing nucleoside triphosphate hydrolases"/>
    <property type="match status" value="1"/>
</dbReference>
<dbReference type="InterPro" id="IPR027417">
    <property type="entry name" value="P-loop_NTPase"/>
</dbReference>
<evidence type="ECO:0000256" key="1">
    <source>
        <dbReference type="ARBA" id="ARBA00008894"/>
    </source>
</evidence>
<dbReference type="CDD" id="cd14798">
    <property type="entry name" value="RX-CC_like"/>
    <property type="match status" value="1"/>
</dbReference>
<dbReference type="Pfam" id="PF00931">
    <property type="entry name" value="NB-ARC"/>
    <property type="match status" value="1"/>
</dbReference>
<dbReference type="GO" id="GO:0006952">
    <property type="term" value="P:defense response"/>
    <property type="evidence" value="ECO:0007669"/>
    <property type="project" value="UniProtKB-KW"/>
</dbReference>
<evidence type="ECO:0000256" key="2">
    <source>
        <dbReference type="ARBA" id="ARBA00022614"/>
    </source>
</evidence>
<dbReference type="PANTHER" id="PTHR19338">
    <property type="entry name" value="TRANSLOCASE OF INNER MITOCHONDRIAL MEMBRANE 13 HOMOLOG"/>
    <property type="match status" value="1"/>
</dbReference>
<sequence>MAEAIAISLSTKLAVALSRSAALGLSRLWGVRSEIAAAVQDLDLLRAFLRFADSHHGTDALAAAWVKQVRDTAFELEDAADECCYLSGHGRARGWVNARAWFALSRRLRKARERLSQLSAAKERYGIRPADGPAPPADSMVRRILAESAHFVEKEEIVGLSAHEKQLLEWVAKDDEPRRTLVSVWGMGGVGKTTLATRVYREVVAASRFDCAAWVAVSQCFTMDDLLRKILRELHRGGGARAENDDDVGADYRSLVAAVRDHLGERRYLVVLDDVWDAHLW</sequence>
<feature type="domain" description="NB-ARC" evidence="6">
    <location>
        <begin position="164"/>
        <end position="281"/>
    </location>
</feature>
<dbReference type="InterPro" id="IPR038005">
    <property type="entry name" value="RX-like_CC"/>
</dbReference>
<dbReference type="GO" id="GO:0043531">
    <property type="term" value="F:ADP binding"/>
    <property type="evidence" value="ECO:0007669"/>
    <property type="project" value="InterPro"/>
</dbReference>
<dbReference type="AlphaFoldDB" id="A0A3L6QME2"/>
<dbReference type="Gene3D" id="1.20.5.4130">
    <property type="match status" value="1"/>
</dbReference>
<dbReference type="InterPro" id="IPR002182">
    <property type="entry name" value="NB-ARC"/>
</dbReference>
<protein>
    <submittedName>
        <fullName evidence="8">Disease resistance protein RPM1-like</fullName>
    </submittedName>
</protein>
<comment type="similarity">
    <text evidence="1">Belongs to the disease resistance NB-LRR family.</text>
</comment>
<organism evidence="8 9">
    <name type="scientific">Panicum miliaceum</name>
    <name type="common">Proso millet</name>
    <name type="synonym">Broomcorn millet</name>
    <dbReference type="NCBI Taxonomy" id="4540"/>
    <lineage>
        <taxon>Eukaryota</taxon>
        <taxon>Viridiplantae</taxon>
        <taxon>Streptophyta</taxon>
        <taxon>Embryophyta</taxon>
        <taxon>Tracheophyta</taxon>
        <taxon>Spermatophyta</taxon>
        <taxon>Magnoliopsida</taxon>
        <taxon>Liliopsida</taxon>
        <taxon>Poales</taxon>
        <taxon>Poaceae</taxon>
        <taxon>PACMAD clade</taxon>
        <taxon>Panicoideae</taxon>
        <taxon>Panicodae</taxon>
        <taxon>Paniceae</taxon>
        <taxon>Panicinae</taxon>
        <taxon>Panicum</taxon>
        <taxon>Panicum sect. Panicum</taxon>
    </lineage>
</organism>
<dbReference type="PANTHER" id="PTHR19338:SF0">
    <property type="entry name" value="MITOCHONDRIAL IMPORT INNER MEMBRANE TRANSLOCASE SUBUNIT TIM13"/>
    <property type="match status" value="1"/>
</dbReference>